<dbReference type="EMBL" id="AP029612">
    <property type="protein sequence ID" value="BFG69149.1"/>
    <property type="molecule type" value="Genomic_DNA"/>
</dbReference>
<dbReference type="AlphaFoldDB" id="A0AAT9GEY0"/>
<feature type="transmembrane region" description="Helical" evidence="1">
    <location>
        <begin position="149"/>
        <end position="168"/>
    </location>
</feature>
<evidence type="ECO:0000256" key="1">
    <source>
        <dbReference type="SAM" id="Phobius"/>
    </source>
</evidence>
<dbReference type="PANTHER" id="PTHR14969:SF13">
    <property type="entry name" value="AT30094P"/>
    <property type="match status" value="1"/>
</dbReference>
<gene>
    <name evidence="3" type="primary">lpxE</name>
    <name evidence="3" type="ORF">KACHI17_00300</name>
</gene>
<dbReference type="InterPro" id="IPR036938">
    <property type="entry name" value="PAP2/HPO_sf"/>
</dbReference>
<keyword evidence="1" id="KW-0472">Membrane</keyword>
<reference evidence="3" key="1">
    <citation type="submission" date="2024-02" db="EMBL/GenBank/DDBJ databases">
        <title>Sediminibacterium planktonica sp. nov. and Sediminibacterium longus sp. nov., isolated from surface lake and river water.</title>
        <authorList>
            <person name="Watanabe K."/>
            <person name="Takemine S."/>
            <person name="Ishii Y."/>
            <person name="Ogata Y."/>
            <person name="Shindo C."/>
            <person name="Suda W."/>
        </authorList>
    </citation>
    <scope>NUCLEOTIDE SEQUENCE</scope>
    <source>
        <strain evidence="3">KACHI17</strain>
    </source>
</reference>
<evidence type="ECO:0000313" key="3">
    <source>
        <dbReference type="EMBL" id="BFG69149.1"/>
    </source>
</evidence>
<feature type="domain" description="Phosphatidic acid phosphatase type 2/haloperoxidase" evidence="2">
    <location>
        <begin position="74"/>
        <end position="191"/>
    </location>
</feature>
<sequence length="200" mass="22312">MTQLTKRAILISLVLGIVLFVLSYQLGKENAFLLLNNDLGTIADHFFRYWTHTADGAVWVPITLLIIFFKRDQFLLVLSSIVFSTLFSQLSKNIFFKGSPRPSLAISDHSLFHSVNGVELHSLNSFPSGHTTTAFTIFLLATVLIPRKWILPVGLCYAILAGYSRIYLAQHFPIDVAGGIIAAILTICISIFVQNKWAKN</sequence>
<protein>
    <submittedName>
        <fullName evidence="3">Lipid A 1-phosphatase LpxE</fullName>
    </submittedName>
</protein>
<feature type="transmembrane region" description="Helical" evidence="1">
    <location>
        <begin position="74"/>
        <end position="91"/>
    </location>
</feature>
<dbReference type="SUPFAM" id="SSF48317">
    <property type="entry name" value="Acid phosphatase/Vanadium-dependent haloperoxidase"/>
    <property type="match status" value="1"/>
</dbReference>
<dbReference type="Gene3D" id="1.20.144.10">
    <property type="entry name" value="Phosphatidic acid phosphatase type 2/haloperoxidase"/>
    <property type="match status" value="1"/>
</dbReference>
<feature type="transmembrane region" description="Helical" evidence="1">
    <location>
        <begin position="174"/>
        <end position="193"/>
    </location>
</feature>
<dbReference type="InterPro" id="IPR000326">
    <property type="entry name" value="PAP2/HPO"/>
</dbReference>
<keyword evidence="1" id="KW-1133">Transmembrane helix</keyword>
<feature type="transmembrane region" description="Helical" evidence="1">
    <location>
        <begin position="126"/>
        <end position="144"/>
    </location>
</feature>
<accession>A0AAT9GEY0</accession>
<name>A0AAT9GEY0_9BACT</name>
<dbReference type="Pfam" id="PF01569">
    <property type="entry name" value="PAP2"/>
    <property type="match status" value="1"/>
</dbReference>
<feature type="transmembrane region" description="Helical" evidence="1">
    <location>
        <begin position="47"/>
        <end position="67"/>
    </location>
</feature>
<evidence type="ECO:0000259" key="2">
    <source>
        <dbReference type="SMART" id="SM00014"/>
    </source>
</evidence>
<dbReference type="SMART" id="SM00014">
    <property type="entry name" value="acidPPc"/>
    <property type="match status" value="1"/>
</dbReference>
<dbReference type="RefSeq" id="WP_353549499.1">
    <property type="nucleotide sequence ID" value="NZ_AP029612.1"/>
</dbReference>
<organism evidence="3">
    <name type="scientific">Sediminibacterium sp. KACHI17</name>
    <dbReference type="NCBI Taxonomy" id="1751071"/>
    <lineage>
        <taxon>Bacteria</taxon>
        <taxon>Pseudomonadati</taxon>
        <taxon>Bacteroidota</taxon>
        <taxon>Chitinophagia</taxon>
        <taxon>Chitinophagales</taxon>
        <taxon>Chitinophagaceae</taxon>
        <taxon>Sediminibacterium</taxon>
    </lineage>
</organism>
<keyword evidence="1" id="KW-0812">Transmembrane</keyword>
<dbReference type="PANTHER" id="PTHR14969">
    <property type="entry name" value="SPHINGOSINE-1-PHOSPHATE PHOSPHOHYDROLASE"/>
    <property type="match status" value="1"/>
</dbReference>
<proteinExistence type="predicted"/>